<reference evidence="7" key="1">
    <citation type="journal article" date="2014" name="Nat. Commun.">
        <title>The rainbow trout genome provides novel insights into evolution after whole-genome duplication in vertebrates.</title>
        <authorList>
            <person name="Berthelot C."/>
            <person name="Brunet F."/>
            <person name="Chalopin D."/>
            <person name="Juanchich A."/>
            <person name="Bernard M."/>
            <person name="Noel B."/>
            <person name="Bento P."/>
            <person name="Da Silva C."/>
            <person name="Labadie K."/>
            <person name="Alberti A."/>
            <person name="Aury J.M."/>
            <person name="Louis A."/>
            <person name="Dehais P."/>
            <person name="Bardou P."/>
            <person name="Montfort J."/>
            <person name="Klopp C."/>
            <person name="Cabau C."/>
            <person name="Gaspin C."/>
            <person name="Thorgaard G.H."/>
            <person name="Boussaha M."/>
            <person name="Quillet E."/>
            <person name="Guyomard R."/>
            <person name="Galiana D."/>
            <person name="Bobe J."/>
            <person name="Volff J.N."/>
            <person name="Genet C."/>
            <person name="Wincker P."/>
            <person name="Jaillon O."/>
            <person name="Roest Crollius H."/>
            <person name="Guiguen Y."/>
        </authorList>
    </citation>
    <scope>NUCLEOTIDE SEQUENCE [LARGE SCALE GENOMIC DNA]</scope>
</reference>
<dbReference type="PANTHER" id="PTHR46491">
    <property type="entry name" value="CDGSH IRON SULFUR DOMAIN PROTEIN HOMOLOG"/>
    <property type="match status" value="1"/>
</dbReference>
<proteinExistence type="predicted"/>
<evidence type="ECO:0000256" key="4">
    <source>
        <dbReference type="ARBA" id="ARBA00023014"/>
    </source>
</evidence>
<dbReference type="EMBL" id="FR904680">
    <property type="protein sequence ID" value="CDQ69718.1"/>
    <property type="molecule type" value="Genomic_DNA"/>
</dbReference>
<evidence type="ECO:0000256" key="5">
    <source>
        <dbReference type="ARBA" id="ARBA00034078"/>
    </source>
</evidence>
<accession>A0A060WQU3</accession>
<dbReference type="AlphaFoldDB" id="A0A060WQU3"/>
<comment type="cofactor">
    <cofactor evidence="5">
        <name>[2Fe-2S] cluster</name>
        <dbReference type="ChEBI" id="CHEBI:190135"/>
    </cofactor>
</comment>
<keyword evidence="4" id="KW-0411">Iron-sulfur</keyword>
<evidence type="ECO:0000256" key="2">
    <source>
        <dbReference type="ARBA" id="ARBA00022723"/>
    </source>
</evidence>
<protein>
    <recommendedName>
        <fullName evidence="6">Iron-binding zinc finger CDGSH type domain-containing protein</fullName>
    </recommendedName>
</protein>
<reference evidence="7" key="2">
    <citation type="submission" date="2014-03" db="EMBL/GenBank/DDBJ databases">
        <authorList>
            <person name="Genoscope - CEA"/>
        </authorList>
    </citation>
    <scope>NUCLEOTIDE SEQUENCE</scope>
</reference>
<keyword evidence="1" id="KW-0001">2Fe-2S</keyword>
<evidence type="ECO:0000313" key="8">
    <source>
        <dbReference type="Proteomes" id="UP000193380"/>
    </source>
</evidence>
<evidence type="ECO:0000256" key="3">
    <source>
        <dbReference type="ARBA" id="ARBA00023004"/>
    </source>
</evidence>
<dbReference type="InterPro" id="IPR052950">
    <property type="entry name" value="CISD"/>
</dbReference>
<evidence type="ECO:0000256" key="1">
    <source>
        <dbReference type="ARBA" id="ARBA00022714"/>
    </source>
</evidence>
<keyword evidence="2" id="KW-0479">Metal-binding</keyword>
<dbReference type="STRING" id="8022.A0A060WQU3"/>
<keyword evidence="3" id="KW-0408">Iron</keyword>
<dbReference type="Proteomes" id="UP000193380">
    <property type="component" value="Unassembled WGS sequence"/>
</dbReference>
<dbReference type="Gene3D" id="3.40.5.90">
    <property type="entry name" value="CDGSH iron-sulfur domain, mitoNEET-type"/>
    <property type="match status" value="2"/>
</dbReference>
<dbReference type="PANTHER" id="PTHR46491:SF3">
    <property type="entry name" value="CDGSH IRON-SULFUR DOMAIN-CONTAINING PROTEIN 3, MITOCHONDRIAL"/>
    <property type="match status" value="1"/>
</dbReference>
<evidence type="ECO:0000259" key="6">
    <source>
        <dbReference type="SMART" id="SM00704"/>
    </source>
</evidence>
<gene>
    <name evidence="7" type="ORF">GSONMT00036754001</name>
</gene>
<dbReference type="Pfam" id="PF09360">
    <property type="entry name" value="zf-CDGSH"/>
    <property type="match status" value="1"/>
</dbReference>
<dbReference type="SMART" id="SM00704">
    <property type="entry name" value="ZnF_CDGSH"/>
    <property type="match status" value="2"/>
</dbReference>
<dbReference type="GO" id="GO:0051537">
    <property type="term" value="F:2 iron, 2 sulfur cluster binding"/>
    <property type="evidence" value="ECO:0007669"/>
    <property type="project" value="UniProtKB-KW"/>
</dbReference>
<organism evidence="7 8">
    <name type="scientific">Oncorhynchus mykiss</name>
    <name type="common">Rainbow trout</name>
    <name type="synonym">Salmo gairdneri</name>
    <dbReference type="NCBI Taxonomy" id="8022"/>
    <lineage>
        <taxon>Eukaryota</taxon>
        <taxon>Metazoa</taxon>
        <taxon>Chordata</taxon>
        <taxon>Craniata</taxon>
        <taxon>Vertebrata</taxon>
        <taxon>Euteleostomi</taxon>
        <taxon>Actinopterygii</taxon>
        <taxon>Neopterygii</taxon>
        <taxon>Teleostei</taxon>
        <taxon>Protacanthopterygii</taxon>
        <taxon>Salmoniformes</taxon>
        <taxon>Salmonidae</taxon>
        <taxon>Salmoninae</taxon>
        <taxon>Oncorhynchus</taxon>
    </lineage>
</organism>
<dbReference type="InterPro" id="IPR018967">
    <property type="entry name" value="FeS-contain_CDGSH-typ"/>
</dbReference>
<dbReference type="InterPro" id="IPR042216">
    <property type="entry name" value="MitoNEET_CISD"/>
</dbReference>
<dbReference type="GO" id="GO:0005739">
    <property type="term" value="C:mitochondrion"/>
    <property type="evidence" value="ECO:0007669"/>
    <property type="project" value="TreeGrafter"/>
</dbReference>
<evidence type="ECO:0000313" key="7">
    <source>
        <dbReference type="EMBL" id="CDQ69718.1"/>
    </source>
</evidence>
<feature type="domain" description="Iron-binding zinc finger CDGSH type" evidence="6">
    <location>
        <begin position="83"/>
        <end position="120"/>
    </location>
</feature>
<feature type="domain" description="Iron-binding zinc finger CDGSH type" evidence="6">
    <location>
        <begin position="45"/>
        <end position="82"/>
    </location>
</feature>
<dbReference type="GO" id="GO:0046872">
    <property type="term" value="F:metal ion binding"/>
    <property type="evidence" value="ECO:0007669"/>
    <property type="project" value="UniProtKB-KW"/>
</dbReference>
<sequence length="130" mass="14556">MNTIMSDRVRKLVSATLIQPWTWPIITAPKVQLSSLSSEPVIASKKPFKVELVGGKRYSWCTCGHSKKQPFCDGTHKTKAQGLMPLRFIPEKDSKAWLCGCKYTANPPYCDGTHKQEFIQSALLPENTDS</sequence>
<dbReference type="PaxDb" id="8022-A0A060WQU3"/>
<name>A0A060WQU3_ONCMY</name>